<dbReference type="Proteomes" id="UP000675920">
    <property type="component" value="Unplaced"/>
</dbReference>
<evidence type="ECO:0000256" key="6">
    <source>
        <dbReference type="ARBA" id="ARBA00022982"/>
    </source>
</evidence>
<evidence type="ECO:0000256" key="4">
    <source>
        <dbReference type="ARBA" id="ARBA00022630"/>
    </source>
</evidence>
<protein>
    <recommendedName>
        <fullName evidence="7">Flavodoxin</fullName>
    </recommendedName>
</protein>
<dbReference type="AlphaFoldDB" id="A0A8B6X4Z8"/>
<evidence type="ECO:0000256" key="2">
    <source>
        <dbReference type="ARBA" id="ARBA00005267"/>
    </source>
</evidence>
<dbReference type="NCBIfam" id="TIGR01752">
    <property type="entry name" value="flav_long"/>
    <property type="match status" value="1"/>
</dbReference>
<keyword evidence="9" id="KW-1185">Reference proteome</keyword>
<dbReference type="InterPro" id="IPR001226">
    <property type="entry name" value="Flavodoxin_CS"/>
</dbReference>
<dbReference type="PROSITE" id="PS50902">
    <property type="entry name" value="FLAVODOXIN_LIKE"/>
    <property type="match status" value="1"/>
</dbReference>
<comment type="similarity">
    <text evidence="2 7">Belongs to the flavodoxin family.</text>
</comment>
<comment type="function">
    <text evidence="7">Low-potential electron donor to a number of redox enzymes.</text>
</comment>
<dbReference type="GO" id="GO:0010181">
    <property type="term" value="F:FMN binding"/>
    <property type="evidence" value="ECO:0007669"/>
    <property type="project" value="UniProtKB-UniRule"/>
</dbReference>
<dbReference type="SUPFAM" id="SSF52218">
    <property type="entry name" value="Flavoproteins"/>
    <property type="match status" value="1"/>
</dbReference>
<evidence type="ECO:0000313" key="10">
    <source>
        <dbReference type="RefSeq" id="WP_028311950.1"/>
    </source>
</evidence>
<dbReference type="GO" id="GO:0009055">
    <property type="term" value="F:electron transfer activity"/>
    <property type="evidence" value="ECO:0007669"/>
    <property type="project" value="UniProtKB-UniRule"/>
</dbReference>
<evidence type="ECO:0000313" key="9">
    <source>
        <dbReference type="Proteomes" id="UP000675920"/>
    </source>
</evidence>
<reference evidence="10" key="1">
    <citation type="submission" date="2025-08" db="UniProtKB">
        <authorList>
            <consortium name="RefSeq"/>
        </authorList>
    </citation>
    <scope>IDENTIFICATION</scope>
</reference>
<dbReference type="PANTHER" id="PTHR42809:SF1">
    <property type="entry name" value="FLAVODOXIN 1"/>
    <property type="match status" value="1"/>
</dbReference>
<dbReference type="PANTHER" id="PTHR42809">
    <property type="entry name" value="FLAVODOXIN 2"/>
    <property type="match status" value="1"/>
</dbReference>
<keyword evidence="3 7" id="KW-0813">Transport</keyword>
<evidence type="ECO:0000256" key="1">
    <source>
        <dbReference type="ARBA" id="ARBA00001917"/>
    </source>
</evidence>
<keyword evidence="6 7" id="KW-0249">Electron transport</keyword>
<dbReference type="InterPro" id="IPR050619">
    <property type="entry name" value="Flavodoxin"/>
</dbReference>
<evidence type="ECO:0000256" key="5">
    <source>
        <dbReference type="ARBA" id="ARBA00022643"/>
    </source>
</evidence>
<keyword evidence="5 7" id="KW-0288">FMN</keyword>
<evidence type="ECO:0000256" key="7">
    <source>
        <dbReference type="PIRNR" id="PIRNR038996"/>
    </source>
</evidence>
<dbReference type="InterPro" id="IPR010086">
    <property type="entry name" value="Flavodoxin_lc"/>
</dbReference>
<dbReference type="Gene3D" id="3.40.50.360">
    <property type="match status" value="1"/>
</dbReference>
<evidence type="ECO:0000259" key="8">
    <source>
        <dbReference type="PROSITE" id="PS50902"/>
    </source>
</evidence>
<dbReference type="Pfam" id="PF00258">
    <property type="entry name" value="Flavodoxin_1"/>
    <property type="match status" value="1"/>
</dbReference>
<dbReference type="RefSeq" id="WP_028311950.1">
    <property type="nucleotide sequence ID" value="NZ_AXWS01000014.1"/>
</dbReference>
<dbReference type="InterPro" id="IPR029039">
    <property type="entry name" value="Flavoprotein-like_sf"/>
</dbReference>
<dbReference type="PIRSF" id="PIRSF038996">
    <property type="entry name" value="FldA"/>
    <property type="match status" value="1"/>
</dbReference>
<keyword evidence="4 7" id="KW-0285">Flavoprotein</keyword>
<evidence type="ECO:0000256" key="3">
    <source>
        <dbReference type="ARBA" id="ARBA00022448"/>
    </source>
</evidence>
<sequence length="186" mass="19939">MNKIGIFFGTETGTTRLVAKKIHARLGDELAAKPVNVNRIGPDELLAYDALVLGTPSYGVGQIPGAGAGCLESNWEEFLAKMPAGGKPLAGKRVALFGLGAQERYSERFASSLRRLHDVLVEYGAEIVGGWGTEGYTFEHSASVVDGRFVGLVIDQRTQGMHTDARLDAWVAEVKPLLVEKLAQAA</sequence>
<feature type="domain" description="Flavodoxin-like" evidence="8">
    <location>
        <begin position="4"/>
        <end position="175"/>
    </location>
</feature>
<proteinExistence type="inferred from homology"/>
<dbReference type="NCBIfam" id="NF006739">
    <property type="entry name" value="PRK09267.1-5"/>
    <property type="match status" value="1"/>
</dbReference>
<name>A0A8B6X4Z8_9BURK</name>
<comment type="cofactor">
    <cofactor evidence="1 7">
        <name>FMN</name>
        <dbReference type="ChEBI" id="CHEBI:58210"/>
    </cofactor>
</comment>
<organism evidence="9 10">
    <name type="scientific">Derxia gummosa DSM 723</name>
    <dbReference type="NCBI Taxonomy" id="1121388"/>
    <lineage>
        <taxon>Bacteria</taxon>
        <taxon>Pseudomonadati</taxon>
        <taxon>Pseudomonadota</taxon>
        <taxon>Betaproteobacteria</taxon>
        <taxon>Burkholderiales</taxon>
        <taxon>Alcaligenaceae</taxon>
        <taxon>Derxia</taxon>
    </lineage>
</organism>
<dbReference type="PROSITE" id="PS00201">
    <property type="entry name" value="FLAVODOXIN"/>
    <property type="match status" value="1"/>
</dbReference>
<dbReference type="OrthoDB" id="359268at2"/>
<accession>A0A8B6X4Z8</accession>
<dbReference type="InterPro" id="IPR008254">
    <property type="entry name" value="Flavodoxin/NO_synth"/>
</dbReference>